<gene>
    <name evidence="2" type="ORF">ACFSFY_15855</name>
</gene>
<reference evidence="3" key="1">
    <citation type="journal article" date="2019" name="Int. J. Syst. Evol. Microbiol.">
        <title>The Global Catalogue of Microorganisms (GCM) 10K type strain sequencing project: providing services to taxonomists for standard genome sequencing and annotation.</title>
        <authorList>
            <consortium name="The Broad Institute Genomics Platform"/>
            <consortium name="The Broad Institute Genome Sequencing Center for Infectious Disease"/>
            <person name="Wu L."/>
            <person name="Ma J."/>
        </authorList>
    </citation>
    <scope>NUCLEOTIDE SEQUENCE [LARGE SCALE GENOMIC DNA]</scope>
    <source>
        <strain evidence="3">CGMCC 4.7177</strain>
    </source>
</reference>
<proteinExistence type="predicted"/>
<protein>
    <submittedName>
        <fullName evidence="2">MBL fold metallo-hydrolase</fullName>
    </submittedName>
</protein>
<dbReference type="Proteomes" id="UP001597218">
    <property type="component" value="Unassembled WGS sequence"/>
</dbReference>
<evidence type="ECO:0000313" key="2">
    <source>
        <dbReference type="EMBL" id="MFD1929517.1"/>
    </source>
</evidence>
<dbReference type="EMBL" id="JBHUGI010000035">
    <property type="protein sequence ID" value="MFD1929517.1"/>
    <property type="molecule type" value="Genomic_DNA"/>
</dbReference>
<dbReference type="PANTHER" id="PTHR15032">
    <property type="entry name" value="N-ACYL-PHOSPHATIDYLETHANOLAMINE-HYDROLYZING PHOSPHOLIPASE D"/>
    <property type="match status" value="1"/>
</dbReference>
<dbReference type="SUPFAM" id="SSF56281">
    <property type="entry name" value="Metallo-hydrolase/oxidoreductase"/>
    <property type="match status" value="1"/>
</dbReference>
<comment type="caution">
    <text evidence="2">The sequence shown here is derived from an EMBL/GenBank/DDBJ whole genome shotgun (WGS) entry which is preliminary data.</text>
</comment>
<evidence type="ECO:0000259" key="1">
    <source>
        <dbReference type="Pfam" id="PF12706"/>
    </source>
</evidence>
<sequence length="320" mass="36626">MDPKATPNTLKDLIGWQRERRAKVKDESYKIGQAEFKQQKMLASKHDELTITWIGHSTFLLQIAGLTIITDPVWAKRMGFSPRLEEPGLTLDELPTIDVVLLSHSHYDHLHIGSLKKLKGSPVVLVPVGLGRKMQKVMKGKVVHEFKWWDKIMIGAVEFHFVPAQHWTKRTLTDTNTSLWGGWVIKQITESSHEDSQEDDTIYFAGDSGYFTGFQDIGNRFPHISYALMPIGAYEPEWFMGIQHVTPEEALQAFVDVGAKVFIPMHYGAYRLADDTTKEALDRLLMEWEKRAFEKTRLRLLKHGETLLAVAEENVPLVFE</sequence>
<dbReference type="Pfam" id="PF12706">
    <property type="entry name" value="Lactamase_B_2"/>
    <property type="match status" value="1"/>
</dbReference>
<dbReference type="PIRSF" id="PIRSF038896">
    <property type="entry name" value="NAPE-PLD"/>
    <property type="match status" value="1"/>
</dbReference>
<feature type="domain" description="Metallo-beta-lactamase" evidence="1">
    <location>
        <begin position="68"/>
        <end position="267"/>
    </location>
</feature>
<dbReference type="InterPro" id="IPR036866">
    <property type="entry name" value="RibonucZ/Hydroxyglut_hydro"/>
</dbReference>
<dbReference type="RefSeq" id="WP_381539920.1">
    <property type="nucleotide sequence ID" value="NZ_JBHUGI010000035.1"/>
</dbReference>
<accession>A0ABW4SLY8</accession>
<keyword evidence="3" id="KW-1185">Reference proteome</keyword>
<name>A0ABW4SLY8_9BACL</name>
<dbReference type="PANTHER" id="PTHR15032:SF36">
    <property type="entry name" value="METALLO-BETA-LACTAMASE DOMAIN-CONTAINING PROTEIN"/>
    <property type="match status" value="1"/>
</dbReference>
<dbReference type="Gene3D" id="3.60.15.10">
    <property type="entry name" value="Ribonuclease Z/Hydroxyacylglutathione hydrolase-like"/>
    <property type="match status" value="1"/>
</dbReference>
<evidence type="ECO:0000313" key="3">
    <source>
        <dbReference type="Proteomes" id="UP001597218"/>
    </source>
</evidence>
<dbReference type="InterPro" id="IPR001279">
    <property type="entry name" value="Metallo-B-lactamas"/>
</dbReference>
<organism evidence="2 3">
    <name type="scientific">Sporosarcina siberiensis</name>
    <dbReference type="NCBI Taxonomy" id="1365606"/>
    <lineage>
        <taxon>Bacteria</taxon>
        <taxon>Bacillati</taxon>
        <taxon>Bacillota</taxon>
        <taxon>Bacilli</taxon>
        <taxon>Bacillales</taxon>
        <taxon>Caryophanaceae</taxon>
        <taxon>Sporosarcina</taxon>
    </lineage>
</organism>
<dbReference type="InterPro" id="IPR024884">
    <property type="entry name" value="NAPE-PLD"/>
</dbReference>